<reference evidence="7" key="1">
    <citation type="journal article" date="2019" name="Int. J. Syst. Evol. Microbiol.">
        <title>The Global Catalogue of Microorganisms (GCM) 10K type strain sequencing project: providing services to taxonomists for standard genome sequencing and annotation.</title>
        <authorList>
            <consortium name="The Broad Institute Genomics Platform"/>
            <consortium name="The Broad Institute Genome Sequencing Center for Infectious Disease"/>
            <person name="Wu L."/>
            <person name="Ma J."/>
        </authorList>
    </citation>
    <scope>NUCLEOTIDE SEQUENCE [LARGE SCALE GENOMIC DNA]</scope>
    <source>
        <strain evidence="7">CGMCC 4.5581</strain>
    </source>
</reference>
<evidence type="ECO:0000259" key="2">
    <source>
        <dbReference type="PROSITE" id="PS50112"/>
    </source>
</evidence>
<evidence type="ECO:0000259" key="3">
    <source>
        <dbReference type="PROSITE" id="PS50113"/>
    </source>
</evidence>
<dbReference type="InterPro" id="IPR019278">
    <property type="entry name" value="DICT_dom"/>
</dbReference>
<dbReference type="SMART" id="SM00267">
    <property type="entry name" value="GGDEF"/>
    <property type="match status" value="1"/>
</dbReference>
<dbReference type="PROSITE" id="PS50112">
    <property type="entry name" value="PAS"/>
    <property type="match status" value="1"/>
</dbReference>
<feature type="domain" description="EAL" evidence="4">
    <location>
        <begin position="16"/>
        <end position="264"/>
    </location>
</feature>
<accession>A0ABQ2GCQ9</accession>
<dbReference type="SUPFAM" id="SSF55073">
    <property type="entry name" value="Nucleotide cyclase"/>
    <property type="match status" value="1"/>
</dbReference>
<dbReference type="Gene3D" id="3.20.20.450">
    <property type="entry name" value="EAL domain"/>
    <property type="match status" value="1"/>
</dbReference>
<evidence type="ECO:0000313" key="6">
    <source>
        <dbReference type="EMBL" id="GGL85770.1"/>
    </source>
</evidence>
<organism evidence="6 7">
    <name type="scientific">Modestobacter marinus</name>
    <dbReference type="NCBI Taxonomy" id="477641"/>
    <lineage>
        <taxon>Bacteria</taxon>
        <taxon>Bacillati</taxon>
        <taxon>Actinomycetota</taxon>
        <taxon>Actinomycetes</taxon>
        <taxon>Geodermatophilales</taxon>
        <taxon>Geodermatophilaceae</taxon>
        <taxon>Modestobacter</taxon>
    </lineage>
</organism>
<feature type="domain" description="GGDEF" evidence="5">
    <location>
        <begin position="634"/>
        <end position="770"/>
    </location>
</feature>
<evidence type="ECO:0000259" key="4">
    <source>
        <dbReference type="PROSITE" id="PS50883"/>
    </source>
</evidence>
<evidence type="ECO:0000313" key="7">
    <source>
        <dbReference type="Proteomes" id="UP000648663"/>
    </source>
</evidence>
<comment type="caution">
    <text evidence="6">The sequence shown here is derived from an EMBL/GenBank/DDBJ whole genome shotgun (WGS) entry which is preliminary data.</text>
</comment>
<dbReference type="SUPFAM" id="SSF55785">
    <property type="entry name" value="PYP-like sensor domain (PAS domain)"/>
    <property type="match status" value="1"/>
</dbReference>
<dbReference type="InterPro" id="IPR052155">
    <property type="entry name" value="Biofilm_reg_signaling"/>
</dbReference>
<dbReference type="InterPro" id="IPR043128">
    <property type="entry name" value="Rev_trsase/Diguanyl_cyclase"/>
</dbReference>
<feature type="region of interest" description="Disordered" evidence="1">
    <location>
        <begin position="437"/>
        <end position="457"/>
    </location>
</feature>
<feature type="domain" description="PAC" evidence="3">
    <location>
        <begin position="536"/>
        <end position="588"/>
    </location>
</feature>
<dbReference type="InterPro" id="IPR001633">
    <property type="entry name" value="EAL_dom"/>
</dbReference>
<dbReference type="CDD" id="cd00130">
    <property type="entry name" value="PAS"/>
    <property type="match status" value="1"/>
</dbReference>
<dbReference type="SMART" id="SM00091">
    <property type="entry name" value="PAS"/>
    <property type="match status" value="1"/>
</dbReference>
<evidence type="ECO:0000256" key="1">
    <source>
        <dbReference type="SAM" id="MobiDB-lite"/>
    </source>
</evidence>
<dbReference type="Pfam" id="PF13426">
    <property type="entry name" value="PAS_9"/>
    <property type="match status" value="1"/>
</dbReference>
<dbReference type="EMBL" id="BMMI01000018">
    <property type="protein sequence ID" value="GGL85770.1"/>
    <property type="molecule type" value="Genomic_DNA"/>
</dbReference>
<protein>
    <submittedName>
        <fullName evidence="6">Uncharacterized protein</fullName>
    </submittedName>
</protein>
<dbReference type="InterPro" id="IPR000700">
    <property type="entry name" value="PAS-assoc_C"/>
</dbReference>
<dbReference type="InterPro" id="IPR035919">
    <property type="entry name" value="EAL_sf"/>
</dbReference>
<dbReference type="PROSITE" id="PS50887">
    <property type="entry name" value="GGDEF"/>
    <property type="match status" value="1"/>
</dbReference>
<dbReference type="CDD" id="cd01948">
    <property type="entry name" value="EAL"/>
    <property type="match status" value="1"/>
</dbReference>
<dbReference type="NCBIfam" id="TIGR00229">
    <property type="entry name" value="sensory_box"/>
    <property type="match status" value="1"/>
</dbReference>
<dbReference type="Pfam" id="PF10069">
    <property type="entry name" value="DICT"/>
    <property type="match status" value="1"/>
</dbReference>
<gene>
    <name evidence="6" type="ORF">GCM10011589_47730</name>
</gene>
<dbReference type="InterPro" id="IPR000160">
    <property type="entry name" value="GGDEF_dom"/>
</dbReference>
<feature type="domain" description="PAS" evidence="2">
    <location>
        <begin position="459"/>
        <end position="532"/>
    </location>
</feature>
<dbReference type="InterPro" id="IPR029787">
    <property type="entry name" value="Nucleotide_cyclase"/>
</dbReference>
<dbReference type="Gene3D" id="3.30.70.270">
    <property type="match status" value="1"/>
</dbReference>
<dbReference type="InterPro" id="IPR035965">
    <property type="entry name" value="PAS-like_dom_sf"/>
</dbReference>
<dbReference type="PANTHER" id="PTHR44757:SF2">
    <property type="entry name" value="BIOFILM ARCHITECTURE MAINTENANCE PROTEIN MBAA"/>
    <property type="match status" value="1"/>
</dbReference>
<sequence>MLLCLSTDVVGVSDTQSATYGGIDEILATGAVRSVFQPIIDLDSRQVVAYEALARGPEDGPLARPDLMFAAARAGGRLAELDTACRSAAFRGAVEQGLLAPLTVFVNVEPEVLDCAPLDDLLVIAADAPSELRVVMEITERALAARPAELLRTVERVRELGWGVALDDVGADSMSLAFMSLLRPDVVKLDLRLVQNGPGPAIAEVMNAVNAYAERSGARVLAEGIETEAHLRNAKALGATLGQGWLFGRPAPGQVAAYPVGALALPLPTEVLGDASASPFAALPEGTPLRRSPKALLIELSKQLEREGMRLGETAVIAATFQEARHFTPATAARYRDLVARTGFVCALGEDLPVEPVPGVRGATLAPSDPVRGEWDLVILAPHFSAALLARDLGDSGPDLERAFEFALTYERETVTRAACALLSRVIPRIEGAAPRTSAAASSPITSPVPSTSPTRTTAEDLLHRALSATTSGVTIADMRQPDYPLIFVNAAFEQLSGYRLEDVLGRNCRFLQTPDTDLAAVARIRDAIARGVEARETLLNVRGPERTPWWNEIYLAPVTDESGIVVQYIGVQNDVTARVEAERALVEERDRTRSYLARIEQLAFTDPLTGLPNRRRLEEQVEAMLLDTRLAETALALLFVDLNGFKVVNDRLGHAAGDDVLVAMAGRLRQRLRRGDLLARLGGDEFLVVLPGLDLATAADEAAHVADELAAAVAEPVVLGEHRASVGASVGVSTSPADGDDFADLLHAADERMYAAKGASVRWGGLGDR</sequence>
<dbReference type="PANTHER" id="PTHR44757">
    <property type="entry name" value="DIGUANYLATE CYCLASE DGCP"/>
    <property type="match status" value="1"/>
</dbReference>
<dbReference type="Pfam" id="PF00990">
    <property type="entry name" value="GGDEF"/>
    <property type="match status" value="1"/>
</dbReference>
<name>A0ABQ2GCQ9_9ACTN</name>
<dbReference type="InterPro" id="IPR000014">
    <property type="entry name" value="PAS"/>
</dbReference>
<dbReference type="PROSITE" id="PS50883">
    <property type="entry name" value="EAL"/>
    <property type="match status" value="1"/>
</dbReference>
<keyword evidence="7" id="KW-1185">Reference proteome</keyword>
<dbReference type="Proteomes" id="UP000648663">
    <property type="component" value="Unassembled WGS sequence"/>
</dbReference>
<proteinExistence type="predicted"/>
<dbReference type="CDD" id="cd01949">
    <property type="entry name" value="GGDEF"/>
    <property type="match status" value="1"/>
</dbReference>
<dbReference type="Gene3D" id="3.30.450.20">
    <property type="entry name" value="PAS domain"/>
    <property type="match status" value="1"/>
</dbReference>
<dbReference type="Pfam" id="PF00563">
    <property type="entry name" value="EAL"/>
    <property type="match status" value="1"/>
</dbReference>
<dbReference type="PROSITE" id="PS50113">
    <property type="entry name" value="PAC"/>
    <property type="match status" value="1"/>
</dbReference>
<dbReference type="SMART" id="SM00052">
    <property type="entry name" value="EAL"/>
    <property type="match status" value="1"/>
</dbReference>
<evidence type="ECO:0000259" key="5">
    <source>
        <dbReference type="PROSITE" id="PS50887"/>
    </source>
</evidence>
<dbReference type="NCBIfam" id="TIGR00254">
    <property type="entry name" value="GGDEF"/>
    <property type="match status" value="1"/>
</dbReference>
<dbReference type="SUPFAM" id="SSF141868">
    <property type="entry name" value="EAL domain-like"/>
    <property type="match status" value="1"/>
</dbReference>